<evidence type="ECO:0000256" key="7">
    <source>
        <dbReference type="ARBA" id="ARBA00043987"/>
    </source>
</evidence>
<keyword evidence="10" id="KW-1185">Reference proteome</keyword>
<evidence type="ECO:0000256" key="4">
    <source>
        <dbReference type="ARBA" id="ARBA00022692"/>
    </source>
</evidence>
<evidence type="ECO:0000256" key="1">
    <source>
        <dbReference type="ARBA" id="ARBA00004141"/>
    </source>
</evidence>
<sequence length="488" mass="52623">MAEFTTRRFDAFNPTLLGLFGSILMFFGSFGGGAIRHRGGALEALGLEFLSYGHGAGFSNITLWVGTALLLFAWFLTGRLVARGSLRSTDLLRIITIWVLPLVFAAPIMSRDIYSYLMQGALLRDGFDPYTQGASANPGPLLYEVSHDWRNTTTPYGPLHLWLGKIITSLFPGSIAAEIALFKLASVAGFAAIAWSVPRIATILGADPAYALWIGVANPVMVFHLIGGMHNEAIMVGCVSLGLLAVLRGHFYPGVAIIAIGMSLKATAAIALPFAVWIVVSQQPAAKRWTTFIRTAVLGALITIGILALVTWLSGASWGWIAALTGNTKVINPLALPSLITGAIASVGGLVIEPFPYNAVLAVVRSLSMVGMLIGLVFTWWHFRKTPSDAIRGTAAAYTVAFVFNAVTLPWYYASVLSLVGTFRSPRWLRGLSIGASIVVAMAFTGSGNHQLYNPVWMVLLLIVAWWMTSHILKLERDTTARRLEPCA</sequence>
<reference evidence="9 10" key="1">
    <citation type="submission" date="2019-01" db="EMBL/GenBank/DDBJ databases">
        <authorList>
            <person name="Ruckert C."/>
            <person name="Busche T."/>
            <person name="Kalinowski J."/>
        </authorList>
    </citation>
    <scope>NUCLEOTIDE SEQUENCE [LARGE SCALE GENOMIC DNA]</scope>
    <source>
        <strain evidence="9 10">136/3</strain>
    </source>
</reference>
<dbReference type="GO" id="GO:0016020">
    <property type="term" value="C:membrane"/>
    <property type="evidence" value="ECO:0007669"/>
    <property type="project" value="UniProtKB-SubCell"/>
</dbReference>
<comment type="similarity">
    <text evidence="7">Belongs to the MptA/B family.</text>
</comment>
<dbReference type="KEGG" id="cpeg:CPELA_03730"/>
<evidence type="ECO:0000256" key="5">
    <source>
        <dbReference type="ARBA" id="ARBA00022989"/>
    </source>
</evidence>
<dbReference type="Proteomes" id="UP000288929">
    <property type="component" value="Chromosome"/>
</dbReference>
<keyword evidence="4" id="KW-0812">Transmembrane</keyword>
<evidence type="ECO:0000256" key="3">
    <source>
        <dbReference type="ARBA" id="ARBA00022679"/>
    </source>
</evidence>
<evidence type="ECO:0000313" key="9">
    <source>
        <dbReference type="EMBL" id="QAU52025.1"/>
    </source>
</evidence>
<comment type="subcellular location">
    <subcellularLocation>
        <location evidence="1">Membrane</location>
        <topology evidence="1">Multi-pass membrane protein</topology>
    </subcellularLocation>
</comment>
<accession>A0A410W7U4</accession>
<keyword evidence="2" id="KW-0328">Glycosyltransferase</keyword>
<organism evidence="9 10">
    <name type="scientific">Corynebacterium pelargi</name>
    <dbReference type="NCBI Taxonomy" id="1471400"/>
    <lineage>
        <taxon>Bacteria</taxon>
        <taxon>Bacillati</taxon>
        <taxon>Actinomycetota</taxon>
        <taxon>Actinomycetes</taxon>
        <taxon>Mycobacteriales</taxon>
        <taxon>Corynebacteriaceae</taxon>
        <taxon>Corynebacterium</taxon>
    </lineage>
</organism>
<dbReference type="InterPro" id="IPR017822">
    <property type="entry name" value="MptA-like"/>
</dbReference>
<dbReference type="GO" id="GO:0016757">
    <property type="term" value="F:glycosyltransferase activity"/>
    <property type="evidence" value="ECO:0007669"/>
    <property type="project" value="UniProtKB-KW"/>
</dbReference>
<evidence type="ECO:0000256" key="6">
    <source>
        <dbReference type="ARBA" id="ARBA00023136"/>
    </source>
</evidence>
<proteinExistence type="inferred from homology"/>
<name>A0A410W7U4_9CORY</name>
<dbReference type="EMBL" id="CP035299">
    <property type="protein sequence ID" value="QAU52025.1"/>
    <property type="molecule type" value="Genomic_DNA"/>
</dbReference>
<gene>
    <name evidence="9" type="ORF">CPELA_03730</name>
</gene>
<keyword evidence="3" id="KW-0808">Transferase</keyword>
<dbReference type="AlphaFoldDB" id="A0A410W7U4"/>
<dbReference type="InterPro" id="IPR049829">
    <property type="entry name" value="MptA/B-like"/>
</dbReference>
<keyword evidence="5" id="KW-1133">Transmembrane helix</keyword>
<dbReference type="NCBIfam" id="NF038066">
    <property type="entry name" value="MptB"/>
    <property type="match status" value="1"/>
</dbReference>
<evidence type="ECO:0000256" key="2">
    <source>
        <dbReference type="ARBA" id="ARBA00022676"/>
    </source>
</evidence>
<evidence type="ECO:0000313" key="10">
    <source>
        <dbReference type="Proteomes" id="UP000288929"/>
    </source>
</evidence>
<keyword evidence="6" id="KW-0472">Membrane</keyword>
<dbReference type="OrthoDB" id="5242303at2"/>
<evidence type="ECO:0000256" key="8">
    <source>
        <dbReference type="NCBIfam" id="TIGR03459"/>
    </source>
</evidence>
<protein>
    <recommendedName>
        <fullName evidence="8">Alpha-(1-&gt;6)-mannopyranosyltransferase A</fullName>
    </recommendedName>
</protein>
<dbReference type="NCBIfam" id="TIGR03459">
    <property type="entry name" value="crt_membr"/>
    <property type="match status" value="1"/>
</dbReference>
<dbReference type="Pfam" id="PF26314">
    <property type="entry name" value="MptA_B_family"/>
    <property type="match status" value="1"/>
</dbReference>